<proteinExistence type="predicted"/>
<dbReference type="RefSeq" id="WP_192216506.1">
    <property type="nucleotide sequence ID" value="NZ_BPQF01000021.1"/>
</dbReference>
<feature type="region of interest" description="Disordered" evidence="1">
    <location>
        <begin position="153"/>
        <end position="173"/>
    </location>
</feature>
<dbReference type="EMBL" id="BPQF01000021">
    <property type="protein sequence ID" value="GJD41379.1"/>
    <property type="molecule type" value="Genomic_DNA"/>
</dbReference>
<reference evidence="2" key="2">
    <citation type="submission" date="2021-08" db="EMBL/GenBank/DDBJ databases">
        <authorList>
            <person name="Tani A."/>
            <person name="Ola A."/>
            <person name="Ogura Y."/>
            <person name="Katsura K."/>
            <person name="Hayashi T."/>
        </authorList>
    </citation>
    <scope>NUCLEOTIDE SEQUENCE</scope>
    <source>
        <strain evidence="2">DSM 21893</strain>
    </source>
</reference>
<organism evidence="2 3">
    <name type="scientific">Methylobacterium bullatum</name>
    <dbReference type="NCBI Taxonomy" id="570505"/>
    <lineage>
        <taxon>Bacteria</taxon>
        <taxon>Pseudomonadati</taxon>
        <taxon>Pseudomonadota</taxon>
        <taxon>Alphaproteobacteria</taxon>
        <taxon>Hyphomicrobiales</taxon>
        <taxon>Methylobacteriaceae</taxon>
        <taxon>Methylobacterium</taxon>
    </lineage>
</organism>
<dbReference type="Pfam" id="PF11300">
    <property type="entry name" value="DUF3102"/>
    <property type="match status" value="1"/>
</dbReference>
<reference evidence="2" key="1">
    <citation type="journal article" date="2016" name="Front. Microbiol.">
        <title>Genome Sequence of the Piezophilic, Mesophilic Sulfate-Reducing Bacterium Desulfovibrio indicus J2T.</title>
        <authorList>
            <person name="Cao J."/>
            <person name="Maignien L."/>
            <person name="Shao Z."/>
            <person name="Alain K."/>
            <person name="Jebbar M."/>
        </authorList>
    </citation>
    <scope>NUCLEOTIDE SEQUENCE</scope>
    <source>
        <strain evidence="2">DSM 21893</strain>
    </source>
</reference>
<comment type="caution">
    <text evidence="2">The sequence shown here is derived from an EMBL/GenBank/DDBJ whole genome shotgun (WGS) entry which is preliminary data.</text>
</comment>
<feature type="compositionally biased region" description="Low complexity" evidence="1">
    <location>
        <begin position="153"/>
        <end position="169"/>
    </location>
</feature>
<accession>A0AAV4ZCL1</accession>
<protein>
    <recommendedName>
        <fullName evidence="4">DUF3102 domain-containing protein</fullName>
    </recommendedName>
</protein>
<feature type="region of interest" description="Disordered" evidence="1">
    <location>
        <begin position="1"/>
        <end position="22"/>
    </location>
</feature>
<feature type="compositionally biased region" description="Polar residues" evidence="1">
    <location>
        <begin position="312"/>
        <end position="333"/>
    </location>
</feature>
<keyword evidence="3" id="KW-1185">Reference proteome</keyword>
<feature type="region of interest" description="Disordered" evidence="1">
    <location>
        <begin position="247"/>
        <end position="367"/>
    </location>
</feature>
<dbReference type="Proteomes" id="UP001055307">
    <property type="component" value="Unassembled WGS sequence"/>
</dbReference>
<evidence type="ECO:0000313" key="2">
    <source>
        <dbReference type="EMBL" id="GJD41379.1"/>
    </source>
</evidence>
<gene>
    <name evidence="2" type="ORF">OICFNHDK_3862</name>
</gene>
<dbReference type="InterPro" id="IPR021451">
    <property type="entry name" value="DUF3102"/>
</dbReference>
<name>A0AAV4ZCL1_9HYPH</name>
<sequence length="367" mass="39262">MQSDDDEAGDLTTNGSPYGTEVDEIAKRIRGRDHQLREGVRYWWFATGKDLNEAKARIPHGRFESWCQSLDYSKSKAEKLMRTASMFSDQLESVKVTEFPKPSSLYLLSAPSVPQAIRDEFVPRIIAGQSVGFEVKQAIKTYHADVERSAGSTAKAKAARASPEAANAKAAERDAAKREAQNLVQVKAKAAALDFLAAKLGKELSIFLELAGKAGLGAVLNYGAERELTARMQAVDAQSAEIESTVLPVGNLGPGDVEAPEVHDDPSTSSELVGETDATLQPIGGDASAPVAEHDPDIPLEASASPTEDGKPSQTDLSKSDQANSVTNKLATSQRDDQAKSKPAAVAEEPVNFLFPGKPIRFGASKR</sequence>
<evidence type="ECO:0008006" key="4">
    <source>
        <dbReference type="Google" id="ProtNLM"/>
    </source>
</evidence>
<evidence type="ECO:0000256" key="1">
    <source>
        <dbReference type="SAM" id="MobiDB-lite"/>
    </source>
</evidence>
<evidence type="ECO:0000313" key="3">
    <source>
        <dbReference type="Proteomes" id="UP001055307"/>
    </source>
</evidence>
<dbReference type="AlphaFoldDB" id="A0AAV4ZCL1"/>